<dbReference type="AlphaFoldDB" id="A0A1H0NLW2"/>
<dbReference type="GO" id="GO:0004812">
    <property type="term" value="F:aminoacyl-tRNA ligase activity"/>
    <property type="evidence" value="ECO:0007669"/>
    <property type="project" value="UniProtKB-KW"/>
</dbReference>
<keyword evidence="1" id="KW-0030">Aminoacyl-tRNA synthetase</keyword>
<keyword evidence="1" id="KW-0436">Ligase</keyword>
<dbReference type="GO" id="GO:0000166">
    <property type="term" value="F:nucleotide binding"/>
    <property type="evidence" value="ECO:0007669"/>
    <property type="project" value="InterPro"/>
</dbReference>
<dbReference type="SUPFAM" id="SSF55186">
    <property type="entry name" value="ThrRS/AlaRS common domain"/>
    <property type="match status" value="1"/>
</dbReference>
<keyword evidence="2" id="KW-1185">Reference proteome</keyword>
<evidence type="ECO:0000313" key="1">
    <source>
        <dbReference type="EMBL" id="SDO93737.1"/>
    </source>
</evidence>
<accession>A0A1H0NLW2</accession>
<dbReference type="STRING" id="1090615.SAMN04515671_2410"/>
<evidence type="ECO:0000313" key="2">
    <source>
        <dbReference type="Proteomes" id="UP000198741"/>
    </source>
</evidence>
<gene>
    <name evidence="1" type="ORF">SAMN04515671_2410</name>
</gene>
<reference evidence="1 2" key="1">
    <citation type="submission" date="2016-10" db="EMBL/GenBank/DDBJ databases">
        <authorList>
            <person name="de Groot N.N."/>
        </authorList>
    </citation>
    <scope>NUCLEOTIDE SEQUENCE [LARGE SCALE GENOMIC DNA]</scope>
    <source>
        <strain evidence="2">P4-7,KCTC 19426,CECT 7604</strain>
    </source>
</reference>
<name>A0A1H0NLW2_9ACTN</name>
<organism evidence="1 2">
    <name type="scientific">Nakamurella panacisegetis</name>
    <dbReference type="NCBI Taxonomy" id="1090615"/>
    <lineage>
        <taxon>Bacteria</taxon>
        <taxon>Bacillati</taxon>
        <taxon>Actinomycetota</taxon>
        <taxon>Actinomycetes</taxon>
        <taxon>Nakamurellales</taxon>
        <taxon>Nakamurellaceae</taxon>
        <taxon>Nakamurella</taxon>
    </lineage>
</organism>
<dbReference type="InterPro" id="IPR018163">
    <property type="entry name" value="Thr/Ala-tRNA-synth_IIc_edit"/>
</dbReference>
<dbReference type="EMBL" id="LT629710">
    <property type="protein sequence ID" value="SDO93737.1"/>
    <property type="molecule type" value="Genomic_DNA"/>
</dbReference>
<sequence>MDRLSGHCVSPVTDRLVVIETSGVRLDGRVLPLEDTRVTFPAGGLTADGEVLAVVPLDDLGPGGLLGFVTDVSPFHPVDHGWPDQGPDRGVVSISGVTVEVVDVVLGATDGHNLLIATNIPVRRGEPGWAFVVVHVIGADQVRPEVGERVQLAVDAAHRDALGRGHTACHIAALALNAALADRWRKPVPVDGLGHPNFDQLALANSRIRPDGATDVYRLGKSLRKKGFDSADLPLAELTAAVNARLAGWVAAGATISIEADGPGLTDRRTWVCTLPDGQERILCGGTHPTSLAGIESIGVELTLDDAELVMQTSVARRVPAPPADVSSAASRPA</sequence>
<dbReference type="Proteomes" id="UP000198741">
    <property type="component" value="Chromosome I"/>
</dbReference>
<dbReference type="Gene3D" id="3.30.980.10">
    <property type="entry name" value="Threonyl-trna Synthetase, Chain A, domain 2"/>
    <property type="match status" value="1"/>
</dbReference>
<proteinExistence type="predicted"/>
<protein>
    <submittedName>
        <fullName evidence="1">Alanyl-tRNA synthetase</fullName>
    </submittedName>
</protein>